<dbReference type="AlphaFoldDB" id="A0A426ZMW5"/>
<evidence type="ECO:0000313" key="3">
    <source>
        <dbReference type="Proteomes" id="UP000287651"/>
    </source>
</evidence>
<dbReference type="Proteomes" id="UP000287651">
    <property type="component" value="Unassembled WGS sequence"/>
</dbReference>
<gene>
    <name evidence="2" type="ORF">B296_00012343</name>
</gene>
<accession>A0A426ZMW5</accession>
<proteinExistence type="predicted"/>
<protein>
    <submittedName>
        <fullName evidence="2">Uncharacterized protein</fullName>
    </submittedName>
</protein>
<dbReference type="EMBL" id="AMZH03005862">
    <property type="protein sequence ID" value="RRT65300.1"/>
    <property type="molecule type" value="Genomic_DNA"/>
</dbReference>
<organism evidence="2 3">
    <name type="scientific">Ensete ventricosum</name>
    <name type="common">Abyssinian banana</name>
    <name type="synonym">Musa ensete</name>
    <dbReference type="NCBI Taxonomy" id="4639"/>
    <lineage>
        <taxon>Eukaryota</taxon>
        <taxon>Viridiplantae</taxon>
        <taxon>Streptophyta</taxon>
        <taxon>Embryophyta</taxon>
        <taxon>Tracheophyta</taxon>
        <taxon>Spermatophyta</taxon>
        <taxon>Magnoliopsida</taxon>
        <taxon>Liliopsida</taxon>
        <taxon>Zingiberales</taxon>
        <taxon>Musaceae</taxon>
        <taxon>Ensete</taxon>
    </lineage>
</organism>
<sequence length="163" mass="18467">MIGAAELECLSAHIRLRELGMSEDKVEQAKVAERSDEAMTSPKGLSYPKAKRQSQRWWTQRSATMLQKRIYQSQRKGRKCKATDSTTMSLAAPWYHRGETFVESSIPCSHGGRALVMKQAEEVENVEANSKYYDKAEDQRPRNFIKPASIGSHQDSRKWGTSG</sequence>
<feature type="region of interest" description="Disordered" evidence="1">
    <location>
        <begin position="30"/>
        <end position="54"/>
    </location>
</feature>
<feature type="compositionally biased region" description="Basic and acidic residues" evidence="1">
    <location>
        <begin position="132"/>
        <end position="141"/>
    </location>
</feature>
<feature type="region of interest" description="Disordered" evidence="1">
    <location>
        <begin position="131"/>
        <end position="163"/>
    </location>
</feature>
<evidence type="ECO:0000256" key="1">
    <source>
        <dbReference type="SAM" id="MobiDB-lite"/>
    </source>
</evidence>
<name>A0A426ZMW5_ENSVE</name>
<evidence type="ECO:0000313" key="2">
    <source>
        <dbReference type="EMBL" id="RRT65300.1"/>
    </source>
</evidence>
<reference evidence="2 3" key="1">
    <citation type="journal article" date="2014" name="Agronomy (Basel)">
        <title>A Draft Genome Sequence for Ensete ventricosum, the Drought-Tolerant Tree Against Hunger.</title>
        <authorList>
            <person name="Harrison J."/>
            <person name="Moore K.A."/>
            <person name="Paszkiewicz K."/>
            <person name="Jones T."/>
            <person name="Grant M."/>
            <person name="Ambacheew D."/>
            <person name="Muzemil S."/>
            <person name="Studholme D.J."/>
        </authorList>
    </citation>
    <scope>NUCLEOTIDE SEQUENCE [LARGE SCALE GENOMIC DNA]</scope>
</reference>
<comment type="caution">
    <text evidence="2">The sequence shown here is derived from an EMBL/GenBank/DDBJ whole genome shotgun (WGS) entry which is preliminary data.</text>
</comment>
<feature type="compositionally biased region" description="Basic and acidic residues" evidence="1">
    <location>
        <begin position="154"/>
        <end position="163"/>
    </location>
</feature>